<dbReference type="EMBL" id="RBWX01000012">
    <property type="protein sequence ID" value="RKS84963.1"/>
    <property type="molecule type" value="Genomic_DNA"/>
</dbReference>
<dbReference type="Proteomes" id="UP000275727">
    <property type="component" value="Chromosome"/>
</dbReference>
<dbReference type="PROSITE" id="PS51819">
    <property type="entry name" value="VOC"/>
    <property type="match status" value="1"/>
</dbReference>
<dbReference type="SUPFAM" id="SSF54593">
    <property type="entry name" value="Glyoxalase/Bleomycin resistance protein/Dihydroxybiphenyl dioxygenase"/>
    <property type="match status" value="1"/>
</dbReference>
<reference evidence="4 6" key="2">
    <citation type="submission" date="2018-10" db="EMBL/GenBank/DDBJ databases">
        <title>Genomic Encyclopedia of Type Strains, Phase IV (KMG-IV): sequencing the most valuable type-strain genomes for metagenomic binning, comparative biology and taxonomic classification.</title>
        <authorList>
            <person name="Goeker M."/>
        </authorList>
    </citation>
    <scope>NUCLEOTIDE SEQUENCE [LARGE SCALE GENOMIC DNA]</scope>
    <source>
        <strain evidence="4 6">DSM 19791</strain>
    </source>
</reference>
<evidence type="ECO:0000313" key="4">
    <source>
        <dbReference type="EMBL" id="RKS84963.1"/>
    </source>
</evidence>
<dbReference type="RefSeq" id="WP_121053479.1">
    <property type="nucleotide sequence ID" value="NZ_AP018711.1"/>
</dbReference>
<accession>A0AAD1D4T7</accession>
<evidence type="ECO:0000259" key="2">
    <source>
        <dbReference type="PROSITE" id="PS51819"/>
    </source>
</evidence>
<keyword evidence="1" id="KW-0479">Metal-binding</keyword>
<dbReference type="Proteomes" id="UP000276029">
    <property type="component" value="Unassembled WGS sequence"/>
</dbReference>
<dbReference type="PANTHER" id="PTHR43048:SF5">
    <property type="entry name" value="BLR5325 PROTEIN"/>
    <property type="match status" value="1"/>
</dbReference>
<evidence type="ECO:0000313" key="6">
    <source>
        <dbReference type="Proteomes" id="UP000276029"/>
    </source>
</evidence>
<reference evidence="3 5" key="1">
    <citation type="submission" date="2018-06" db="EMBL/GenBank/DDBJ databases">
        <title>Complete Genome Sequence of the Microcystin-Degrading Bacterium Sphingosinicella microcystinivorans Strain B-9.</title>
        <authorList>
            <person name="Jin H."/>
            <person name="Nishizawa T."/>
            <person name="Guo Y."/>
            <person name="Nishizawa A."/>
            <person name="Park H."/>
            <person name="Kato H."/>
            <person name="Tsuji K."/>
            <person name="Harada K."/>
        </authorList>
    </citation>
    <scope>NUCLEOTIDE SEQUENCE [LARGE SCALE GENOMIC DNA]</scope>
    <source>
        <strain evidence="3 5">B9</strain>
    </source>
</reference>
<dbReference type="InterPro" id="IPR004360">
    <property type="entry name" value="Glyas_Fos-R_dOase_dom"/>
</dbReference>
<keyword evidence="6" id="KW-1185">Reference proteome</keyword>
<dbReference type="Pfam" id="PF00903">
    <property type="entry name" value="Glyoxalase"/>
    <property type="match status" value="1"/>
</dbReference>
<dbReference type="GO" id="GO:0046491">
    <property type="term" value="P:L-methylmalonyl-CoA metabolic process"/>
    <property type="evidence" value="ECO:0007669"/>
    <property type="project" value="TreeGrafter"/>
</dbReference>
<dbReference type="KEGG" id="smic:SmB9_10360"/>
<sequence length="140" mass="14800">MAALLAGNSVDVGIVTNNEDAMIGFYCGILGLSLAGEATLPNGARIRRIACGQSVLRLYIPPSPVQPRPDEHWSAVAGLRYCAMRIDNLATVVDDCRREGVTIVQDVVEPRAGVSAALIADPDGNVIELMQVGNGKQQAE</sequence>
<dbReference type="PANTHER" id="PTHR43048">
    <property type="entry name" value="METHYLMALONYL-COA EPIMERASE"/>
    <property type="match status" value="1"/>
</dbReference>
<protein>
    <submittedName>
        <fullName evidence="4">Catechol 2,3-dioxygenase-like lactoylglutathione lyase family enzyme</fullName>
    </submittedName>
</protein>
<evidence type="ECO:0000313" key="5">
    <source>
        <dbReference type="Proteomes" id="UP000275727"/>
    </source>
</evidence>
<dbReference type="InterPro" id="IPR051785">
    <property type="entry name" value="MMCE/EMCE_epimerase"/>
</dbReference>
<gene>
    <name evidence="4" type="ORF">DFR51_3563</name>
    <name evidence="3" type="ORF">SmB9_10360</name>
</gene>
<evidence type="ECO:0000256" key="1">
    <source>
        <dbReference type="ARBA" id="ARBA00022723"/>
    </source>
</evidence>
<evidence type="ECO:0000313" key="3">
    <source>
        <dbReference type="EMBL" id="BBE33378.1"/>
    </source>
</evidence>
<feature type="domain" description="VOC" evidence="2">
    <location>
        <begin position="6"/>
        <end position="132"/>
    </location>
</feature>
<dbReference type="GO" id="GO:0004493">
    <property type="term" value="F:methylmalonyl-CoA epimerase activity"/>
    <property type="evidence" value="ECO:0007669"/>
    <property type="project" value="TreeGrafter"/>
</dbReference>
<dbReference type="InterPro" id="IPR037523">
    <property type="entry name" value="VOC_core"/>
</dbReference>
<dbReference type="GO" id="GO:0046872">
    <property type="term" value="F:metal ion binding"/>
    <property type="evidence" value="ECO:0007669"/>
    <property type="project" value="UniProtKB-KW"/>
</dbReference>
<dbReference type="Gene3D" id="3.10.180.10">
    <property type="entry name" value="2,3-Dihydroxybiphenyl 1,2-Dioxygenase, domain 1"/>
    <property type="match status" value="1"/>
</dbReference>
<name>A0AAD1D4T7_SPHMI</name>
<dbReference type="EMBL" id="AP018711">
    <property type="protein sequence ID" value="BBE33378.1"/>
    <property type="molecule type" value="Genomic_DNA"/>
</dbReference>
<proteinExistence type="predicted"/>
<organism evidence="3 5">
    <name type="scientific">Sphingosinicella microcystinivorans</name>
    <dbReference type="NCBI Taxonomy" id="335406"/>
    <lineage>
        <taxon>Bacteria</taxon>
        <taxon>Pseudomonadati</taxon>
        <taxon>Pseudomonadota</taxon>
        <taxon>Alphaproteobacteria</taxon>
        <taxon>Sphingomonadales</taxon>
        <taxon>Sphingosinicellaceae</taxon>
        <taxon>Sphingosinicella</taxon>
    </lineage>
</organism>
<dbReference type="AlphaFoldDB" id="A0AAD1D4T7"/>
<dbReference type="InterPro" id="IPR029068">
    <property type="entry name" value="Glyas_Bleomycin-R_OHBP_Dase"/>
</dbReference>